<name>A0ACB9R8V9_9MYRT</name>
<dbReference type="Proteomes" id="UP001057402">
    <property type="component" value="Chromosome 4"/>
</dbReference>
<reference evidence="2" key="1">
    <citation type="journal article" date="2023" name="Front. Plant Sci.">
        <title>Chromosomal-level genome assembly of Melastoma candidum provides insights into trichome evolution.</title>
        <authorList>
            <person name="Zhong Y."/>
            <person name="Wu W."/>
            <person name="Sun C."/>
            <person name="Zou P."/>
            <person name="Liu Y."/>
            <person name="Dai S."/>
            <person name="Zhou R."/>
        </authorList>
    </citation>
    <scope>NUCLEOTIDE SEQUENCE [LARGE SCALE GENOMIC DNA]</scope>
</reference>
<protein>
    <submittedName>
        <fullName evidence="1">Uncharacterized protein</fullName>
    </submittedName>
</protein>
<comment type="caution">
    <text evidence="1">The sequence shown here is derived from an EMBL/GenBank/DDBJ whole genome shotgun (WGS) entry which is preliminary data.</text>
</comment>
<dbReference type="EMBL" id="CM042883">
    <property type="protein sequence ID" value="KAI4374882.1"/>
    <property type="molecule type" value="Genomic_DNA"/>
</dbReference>
<gene>
    <name evidence="1" type="ORF">MLD38_012821</name>
</gene>
<sequence length="614" mass="69190">MGCTDSRLDRLPAVSLCRDRCCSLDDALRLCYSLEDAHVAYLRSLRAFGGSLKQFVSTRDALGYPGSDHEEVPKQPMRPVSPRSLGRSLSSNSSPHVRIKSDLAGYARSQSPQYSAYVQPIYDTYSNQGITTGLGSNPASPPPPPPPPSNSSWDFLNFFETYGGQELPLSSGQRLKASNSVAETATVKREAKIPTAAVATKFAAWEPATEKNRGLGEVMNEVESLFEKASNSGLTVLRLLSHSKSRQHQHRFSLYQVSFKVLNSIVPPLSKPALNAETVELSSDKVDPNEDASRNFSSILKKLHIWEKKLYAEVKAEEKLRVIYSRKCKEFKHMIENEKEVDADRIESHRMLIKNLSVQLKISLHVVDAVSDRICKLRDDKLWPCLCKLLLGWLEMWKAMEYCHQRQQEVIAEAKVSVVMIMDPKRDYGFELLEQSMQVKLDLQNIELCFCKWVTAQKNCVGALHSWLTKCLSSKLEGPSPPSQPNETVPALEVSHRWVSALDASHTMPVIEKVTELVGTIGRIYDEGYVRLHADQAAGEDKELERRARALKKKDRRMRSEVCRATRRGLMPRVGEEREPRLEEVFEAMAKYSSYCVGTYQELCELCCDNAGMV</sequence>
<organism evidence="1 2">
    <name type="scientific">Melastoma candidum</name>
    <dbReference type="NCBI Taxonomy" id="119954"/>
    <lineage>
        <taxon>Eukaryota</taxon>
        <taxon>Viridiplantae</taxon>
        <taxon>Streptophyta</taxon>
        <taxon>Embryophyta</taxon>
        <taxon>Tracheophyta</taxon>
        <taxon>Spermatophyta</taxon>
        <taxon>Magnoliopsida</taxon>
        <taxon>eudicotyledons</taxon>
        <taxon>Gunneridae</taxon>
        <taxon>Pentapetalae</taxon>
        <taxon>rosids</taxon>
        <taxon>malvids</taxon>
        <taxon>Myrtales</taxon>
        <taxon>Melastomataceae</taxon>
        <taxon>Melastomatoideae</taxon>
        <taxon>Melastomateae</taxon>
        <taxon>Melastoma</taxon>
    </lineage>
</organism>
<accession>A0ACB9R8V9</accession>
<evidence type="ECO:0000313" key="2">
    <source>
        <dbReference type="Proteomes" id="UP001057402"/>
    </source>
</evidence>
<evidence type="ECO:0000313" key="1">
    <source>
        <dbReference type="EMBL" id="KAI4374882.1"/>
    </source>
</evidence>
<keyword evidence="2" id="KW-1185">Reference proteome</keyword>
<proteinExistence type="predicted"/>